<dbReference type="OrthoDB" id="5428038at2759"/>
<evidence type="ECO:0000313" key="2">
    <source>
        <dbReference type="EMBL" id="KAF2870942.1"/>
    </source>
</evidence>
<accession>A0A7C8MDZ3</accession>
<evidence type="ECO:0000313" key="3">
    <source>
        <dbReference type="Proteomes" id="UP000481861"/>
    </source>
</evidence>
<sequence>MHRSPSVCRRAVQSLPPTSPQHVWIPEELVSLVFLRFSRSRCPQQKRHGSHVPGPLEAKRRAAQRRMTAQAHASPQSGLPPSPFSFAALFQPRPNPGPSWRYEAPSPPKPMAPLIHLPENPPYDCEPTFLSPQVNLPEANSHFDLPDTTHLIVESGTVWPEALLRQEAGNNGRQAIAIDAQDGGSKSMPQSGRLDGLHDRDASEEVALTPRISRGAKSVRPADDLDTCWARFKAQIDLAESSKIIRQPTVLYEAVEHSFPSHLRHKQGRRFTVLMLEHLSRIHWPPPTVVATFAKLPTHFMPRLNTPEGIEFVRNLEDLIATGNPIPKLRDLSEKLAATVSKSRQTAQPFDQSLAILIRLNWIHLVQDGRTLDQIEPVLAGLVNQLSNSQVKDYLRLILGKRDNHLDRFVSLIRSYENSSEGYSVVSAVLSCIPRSLLHTWWLDAPLSQKEHEIESILAKLLGTADLSKGLYGNTKHVETCLGALHALDDQVVNISSQDGVLTLALTYLASRRVRPVDIKSFLATLSPTDLAHALLPWIARERSLRITMANHITKFNNADRLILQNRKQDDTMCRNKMLAELLYRMQESSIPNHNMAERVVQLLYHSSGMKSVTDLLRKLQAQGGSLSDTAFLDSLIKMSLKSRSTKITASNPEEHQHTAYLISLCHTIQKLKVQLTAYAIPGNDTPNKALAEFQSAWQFEHILQRAQKDRVLPLAYRNRPVSLPVDKRCPFIHQLAYQYSLDTTRSAQANWRSIYYLLEYLLENNHPIGPLFTRAIVRVCIARPLAEKRFVSARRMLLIFRVVARVEGVDVARKIEQLFWTWRGHVFADAQKAWDEYGGQGKAHVNTVKRLGLI</sequence>
<protein>
    <submittedName>
        <fullName evidence="2">Uncharacterized protein</fullName>
    </submittedName>
</protein>
<name>A0A7C8MDZ3_9PLEO</name>
<feature type="region of interest" description="Disordered" evidence="1">
    <location>
        <begin position="43"/>
        <end position="90"/>
    </location>
</feature>
<keyword evidence="3" id="KW-1185">Reference proteome</keyword>
<organism evidence="2 3">
    <name type="scientific">Massariosphaeria phaeospora</name>
    <dbReference type="NCBI Taxonomy" id="100035"/>
    <lineage>
        <taxon>Eukaryota</taxon>
        <taxon>Fungi</taxon>
        <taxon>Dikarya</taxon>
        <taxon>Ascomycota</taxon>
        <taxon>Pezizomycotina</taxon>
        <taxon>Dothideomycetes</taxon>
        <taxon>Pleosporomycetidae</taxon>
        <taxon>Pleosporales</taxon>
        <taxon>Pleosporales incertae sedis</taxon>
        <taxon>Massariosphaeria</taxon>
    </lineage>
</organism>
<dbReference type="Proteomes" id="UP000481861">
    <property type="component" value="Unassembled WGS sequence"/>
</dbReference>
<dbReference type="AlphaFoldDB" id="A0A7C8MDZ3"/>
<dbReference type="EMBL" id="JAADJZ010000012">
    <property type="protein sequence ID" value="KAF2870942.1"/>
    <property type="molecule type" value="Genomic_DNA"/>
</dbReference>
<comment type="caution">
    <text evidence="2">The sequence shown here is derived from an EMBL/GenBank/DDBJ whole genome shotgun (WGS) entry which is preliminary data.</text>
</comment>
<evidence type="ECO:0000256" key="1">
    <source>
        <dbReference type="SAM" id="MobiDB-lite"/>
    </source>
</evidence>
<proteinExistence type="predicted"/>
<gene>
    <name evidence="2" type="ORF">BDV95DRAFT_50149</name>
</gene>
<reference evidence="2 3" key="1">
    <citation type="submission" date="2020-01" db="EMBL/GenBank/DDBJ databases">
        <authorList>
            <consortium name="DOE Joint Genome Institute"/>
            <person name="Haridas S."/>
            <person name="Albert R."/>
            <person name="Binder M."/>
            <person name="Bloem J."/>
            <person name="Labutti K."/>
            <person name="Salamov A."/>
            <person name="Andreopoulos B."/>
            <person name="Baker S.E."/>
            <person name="Barry K."/>
            <person name="Bills G."/>
            <person name="Bluhm B.H."/>
            <person name="Cannon C."/>
            <person name="Castanera R."/>
            <person name="Culley D.E."/>
            <person name="Daum C."/>
            <person name="Ezra D."/>
            <person name="Gonzalez J.B."/>
            <person name="Henrissat B."/>
            <person name="Kuo A."/>
            <person name="Liang C."/>
            <person name="Lipzen A."/>
            <person name="Lutzoni F."/>
            <person name="Magnuson J."/>
            <person name="Mondo S."/>
            <person name="Nolan M."/>
            <person name="Ohm R."/>
            <person name="Pangilinan J."/>
            <person name="Park H.-J.H."/>
            <person name="Ramirez L."/>
            <person name="Alfaro M."/>
            <person name="Sun H."/>
            <person name="Tritt A."/>
            <person name="Yoshinaga Y."/>
            <person name="Zwiers L.-H.L."/>
            <person name="Turgeon B.G."/>
            <person name="Goodwin S.B."/>
            <person name="Spatafora J.W."/>
            <person name="Crous P.W."/>
            <person name="Grigoriev I.V."/>
        </authorList>
    </citation>
    <scope>NUCLEOTIDE SEQUENCE [LARGE SCALE GENOMIC DNA]</scope>
    <source>
        <strain evidence="2 3">CBS 611.86</strain>
    </source>
</reference>